<dbReference type="PANTHER" id="PTHR30469">
    <property type="entry name" value="MULTIDRUG RESISTANCE PROTEIN MDTA"/>
    <property type="match status" value="1"/>
</dbReference>
<evidence type="ECO:0000256" key="1">
    <source>
        <dbReference type="ARBA" id="ARBA00004196"/>
    </source>
</evidence>
<feature type="domain" description="Multidrug resistance protein MdtA-like barrel-sandwich hybrid" evidence="5">
    <location>
        <begin position="63"/>
        <end position="175"/>
    </location>
</feature>
<evidence type="ECO:0000313" key="8">
    <source>
        <dbReference type="Proteomes" id="UP000030341"/>
    </source>
</evidence>
<comment type="subcellular location">
    <subcellularLocation>
        <location evidence="1">Cell envelope</location>
    </subcellularLocation>
</comment>
<dbReference type="GO" id="GO:0015562">
    <property type="term" value="F:efflux transmembrane transporter activity"/>
    <property type="evidence" value="ECO:0007669"/>
    <property type="project" value="TreeGrafter"/>
</dbReference>
<dbReference type="GO" id="GO:1990281">
    <property type="term" value="C:efflux pump complex"/>
    <property type="evidence" value="ECO:0007669"/>
    <property type="project" value="TreeGrafter"/>
</dbReference>
<dbReference type="HOGENOM" id="CLU_018816_1_0_6"/>
<dbReference type="RefSeq" id="WP_040135911.1">
    <property type="nucleotide sequence ID" value="NZ_CP009889.1"/>
</dbReference>
<accession>A0A0A7EKE2</accession>
<dbReference type="InterPro" id="IPR006143">
    <property type="entry name" value="RND_pump_MFP"/>
</dbReference>
<keyword evidence="3" id="KW-0813">Transport</keyword>
<dbReference type="Pfam" id="PF25876">
    <property type="entry name" value="HH_MFP_RND"/>
    <property type="match status" value="1"/>
</dbReference>
<protein>
    <submittedName>
        <fullName evidence="7">Hemolysin D</fullName>
    </submittedName>
</protein>
<evidence type="ECO:0000256" key="2">
    <source>
        <dbReference type="ARBA" id="ARBA00009477"/>
    </source>
</evidence>
<dbReference type="AlphaFoldDB" id="A0A0A7EKE2"/>
<dbReference type="SUPFAM" id="SSF111369">
    <property type="entry name" value="HlyD-like secretion proteins"/>
    <property type="match status" value="1"/>
</dbReference>
<feature type="domain" description="Multidrug resistance protein MdtA-like C-terminal permuted SH3" evidence="6">
    <location>
        <begin position="278"/>
        <end position="333"/>
    </location>
</feature>
<name>A0A0A7EKE2_9GAMM</name>
<comment type="similarity">
    <text evidence="2">Belongs to the membrane fusion protein (MFP) (TC 8.A.1) family.</text>
</comment>
<evidence type="ECO:0000259" key="5">
    <source>
        <dbReference type="Pfam" id="PF25917"/>
    </source>
</evidence>
<evidence type="ECO:0000259" key="6">
    <source>
        <dbReference type="Pfam" id="PF25967"/>
    </source>
</evidence>
<organism evidence="7 8">
    <name type="scientific">Pseudoalteromonas piratica</name>
    <dbReference type="NCBI Taxonomy" id="1348114"/>
    <lineage>
        <taxon>Bacteria</taxon>
        <taxon>Pseudomonadati</taxon>
        <taxon>Pseudomonadota</taxon>
        <taxon>Gammaproteobacteria</taxon>
        <taxon>Alteromonadales</taxon>
        <taxon>Pseudoalteromonadaceae</taxon>
        <taxon>Pseudoalteromonas</taxon>
    </lineage>
</organism>
<evidence type="ECO:0000256" key="3">
    <source>
        <dbReference type="ARBA" id="ARBA00022448"/>
    </source>
</evidence>
<dbReference type="InterPro" id="IPR058627">
    <property type="entry name" value="MdtA-like_C"/>
</dbReference>
<proteinExistence type="inferred from homology"/>
<dbReference type="Gene3D" id="2.40.30.170">
    <property type="match status" value="1"/>
</dbReference>
<dbReference type="OrthoDB" id="1185083at2"/>
<dbReference type="InterPro" id="IPR058624">
    <property type="entry name" value="MdtA-like_HH"/>
</dbReference>
<evidence type="ECO:0000259" key="4">
    <source>
        <dbReference type="Pfam" id="PF25876"/>
    </source>
</evidence>
<evidence type="ECO:0000313" key="7">
    <source>
        <dbReference type="EMBL" id="AIY67115.1"/>
    </source>
</evidence>
<dbReference type="InterPro" id="IPR058625">
    <property type="entry name" value="MdtA-like_BSH"/>
</dbReference>
<gene>
    <name evidence="7" type="ORF">OM33_18780</name>
</gene>
<dbReference type="Pfam" id="PF25917">
    <property type="entry name" value="BSH_RND"/>
    <property type="match status" value="1"/>
</dbReference>
<dbReference type="STRING" id="1348114.OM33_18780"/>
<dbReference type="Gene3D" id="2.40.420.20">
    <property type="match status" value="1"/>
</dbReference>
<dbReference type="EMBL" id="CP009889">
    <property type="protein sequence ID" value="AIY67115.1"/>
    <property type="molecule type" value="Genomic_DNA"/>
</dbReference>
<dbReference type="eggNOG" id="COG0845">
    <property type="taxonomic scope" value="Bacteria"/>
</dbReference>
<keyword evidence="8" id="KW-1185">Reference proteome</keyword>
<dbReference type="PANTHER" id="PTHR30469:SF20">
    <property type="entry name" value="EFFLUX RND TRANSPORTER PERIPLASMIC ADAPTOR SUBUNIT"/>
    <property type="match status" value="1"/>
</dbReference>
<dbReference type="Pfam" id="PF25967">
    <property type="entry name" value="RND-MFP_C"/>
    <property type="match status" value="1"/>
</dbReference>
<dbReference type="Gene3D" id="1.10.287.470">
    <property type="entry name" value="Helix hairpin bin"/>
    <property type="match status" value="1"/>
</dbReference>
<reference evidence="7 8" key="1">
    <citation type="submission" date="2014-11" db="EMBL/GenBank/DDBJ databases">
        <title>Complete Genome Sequence of Pseudoalteromonas sp. Strain OCN003 Isolated from Kaneohe Bay, Oahu, Hawaii.</title>
        <authorList>
            <person name="Beurmann S."/>
            <person name="Videau P."/>
            <person name="Ushijima B."/>
            <person name="Smith A.M."/>
            <person name="Aeby G.S."/>
            <person name="Callahan S.M."/>
            <person name="Belcaid M."/>
        </authorList>
    </citation>
    <scope>NUCLEOTIDE SEQUENCE [LARGE SCALE GENOMIC DNA]</scope>
    <source>
        <strain evidence="7 8">OCN003</strain>
    </source>
</reference>
<dbReference type="KEGG" id="pseo:OM33_18780"/>
<dbReference type="NCBIfam" id="TIGR01730">
    <property type="entry name" value="RND_mfp"/>
    <property type="match status" value="1"/>
</dbReference>
<dbReference type="Gene3D" id="2.40.50.100">
    <property type="match status" value="1"/>
</dbReference>
<sequence>MRSFLLLLPALLLTACKEPQITQVDSELSRPVKLFSVSDAESSNIRRFPAKVEANQGSYLSFRVNGELMALPTLAGQSVKKGQILAKLDPEDFKLQLSDREARFKLAKNQLERTETLKTKGIASQSELDQASANMQVALSALEKAQTDLEYTVLRAPFSGTVSKVFIKNYESVVAKQNIMRIETRDLMDVSIQIPEKLVARVDKNTHYKPSVVFDSYPNKSYQLTLKEWDTQADPLTLSYRVVFTLPLPTDFNLLAGMTGNVLIDLNKVYQRNERIFTIPTTAIFSDSSKHSFVWRYKDGALEKVKVTLGEIHKSGIEINEGLNPGDQIVSAGVHNLTATSRVRPWTKERGL</sequence>
<dbReference type="PROSITE" id="PS51257">
    <property type="entry name" value="PROKAR_LIPOPROTEIN"/>
    <property type="match status" value="1"/>
</dbReference>
<dbReference type="Proteomes" id="UP000030341">
    <property type="component" value="Chromosome 2"/>
</dbReference>
<feature type="domain" description="Multidrug resistance protein MdtA-like alpha-helical hairpin" evidence="4">
    <location>
        <begin position="92"/>
        <end position="152"/>
    </location>
</feature>